<dbReference type="Gene3D" id="1.10.10.10">
    <property type="entry name" value="Winged helix-like DNA-binding domain superfamily/Winged helix DNA-binding domain"/>
    <property type="match status" value="1"/>
</dbReference>
<dbReference type="InterPro" id="IPR014284">
    <property type="entry name" value="RNA_pol_sigma-70_dom"/>
</dbReference>
<dbReference type="RefSeq" id="WP_073104729.1">
    <property type="nucleotide sequence ID" value="NZ_FQYN01000001.1"/>
</dbReference>
<evidence type="ECO:0000313" key="8">
    <source>
        <dbReference type="Proteomes" id="UP000184418"/>
    </source>
</evidence>
<dbReference type="GO" id="GO:0003677">
    <property type="term" value="F:DNA binding"/>
    <property type="evidence" value="ECO:0007669"/>
    <property type="project" value="InterPro"/>
</dbReference>
<dbReference type="AlphaFoldDB" id="A0A1M6A1N8"/>
<dbReference type="Proteomes" id="UP000184418">
    <property type="component" value="Unassembled WGS sequence"/>
</dbReference>
<organism evidence="7 8">
    <name type="scientific">Hymenobacter daecheongensis DSM 21074</name>
    <dbReference type="NCBI Taxonomy" id="1121955"/>
    <lineage>
        <taxon>Bacteria</taxon>
        <taxon>Pseudomonadati</taxon>
        <taxon>Bacteroidota</taxon>
        <taxon>Cytophagia</taxon>
        <taxon>Cytophagales</taxon>
        <taxon>Hymenobacteraceae</taxon>
        <taxon>Hymenobacter</taxon>
    </lineage>
</organism>
<reference evidence="7 8" key="1">
    <citation type="submission" date="2016-11" db="EMBL/GenBank/DDBJ databases">
        <authorList>
            <person name="Jaros S."/>
            <person name="Januszkiewicz K."/>
            <person name="Wedrychowicz H."/>
        </authorList>
    </citation>
    <scope>NUCLEOTIDE SEQUENCE [LARGE SCALE GENOMIC DNA]</scope>
    <source>
        <strain evidence="7 8">DSM 21074</strain>
    </source>
</reference>
<dbReference type="InterPro" id="IPR013325">
    <property type="entry name" value="RNA_pol_sigma_r2"/>
</dbReference>
<dbReference type="Pfam" id="PF04542">
    <property type="entry name" value="Sigma70_r2"/>
    <property type="match status" value="1"/>
</dbReference>
<dbReference type="InterPro" id="IPR013324">
    <property type="entry name" value="RNA_pol_sigma_r3/r4-like"/>
</dbReference>
<dbReference type="EMBL" id="FQYN01000001">
    <property type="protein sequence ID" value="SHI30113.1"/>
    <property type="molecule type" value="Genomic_DNA"/>
</dbReference>
<name>A0A1M6A1N8_9BACT</name>
<dbReference type="NCBIfam" id="TIGR02937">
    <property type="entry name" value="sigma70-ECF"/>
    <property type="match status" value="1"/>
</dbReference>
<dbReference type="InterPro" id="IPR007627">
    <property type="entry name" value="RNA_pol_sigma70_r2"/>
</dbReference>
<evidence type="ECO:0000256" key="3">
    <source>
        <dbReference type="ARBA" id="ARBA00023082"/>
    </source>
</evidence>
<dbReference type="InterPro" id="IPR036388">
    <property type="entry name" value="WH-like_DNA-bd_sf"/>
</dbReference>
<dbReference type="PANTHER" id="PTHR43133">
    <property type="entry name" value="RNA POLYMERASE ECF-TYPE SIGMA FACTO"/>
    <property type="match status" value="1"/>
</dbReference>
<evidence type="ECO:0000259" key="5">
    <source>
        <dbReference type="Pfam" id="PF04542"/>
    </source>
</evidence>
<evidence type="ECO:0000259" key="6">
    <source>
        <dbReference type="Pfam" id="PF08281"/>
    </source>
</evidence>
<dbReference type="GO" id="GO:0016987">
    <property type="term" value="F:sigma factor activity"/>
    <property type="evidence" value="ECO:0007669"/>
    <property type="project" value="UniProtKB-KW"/>
</dbReference>
<dbReference type="PANTHER" id="PTHR43133:SF51">
    <property type="entry name" value="RNA POLYMERASE SIGMA FACTOR"/>
    <property type="match status" value="1"/>
</dbReference>
<dbReference type="CDD" id="cd06171">
    <property type="entry name" value="Sigma70_r4"/>
    <property type="match status" value="1"/>
</dbReference>
<keyword evidence="2" id="KW-0805">Transcription regulation</keyword>
<proteinExistence type="inferred from homology"/>
<keyword evidence="4" id="KW-0804">Transcription</keyword>
<dbReference type="STRING" id="1121955.SAMN02745146_0439"/>
<feature type="domain" description="RNA polymerase sigma-70 region 2" evidence="5">
    <location>
        <begin position="26"/>
        <end position="95"/>
    </location>
</feature>
<dbReference type="Gene3D" id="1.10.1740.10">
    <property type="match status" value="1"/>
</dbReference>
<dbReference type="OrthoDB" id="9790423at2"/>
<evidence type="ECO:0000256" key="1">
    <source>
        <dbReference type="ARBA" id="ARBA00010641"/>
    </source>
</evidence>
<evidence type="ECO:0000313" key="7">
    <source>
        <dbReference type="EMBL" id="SHI30113.1"/>
    </source>
</evidence>
<dbReference type="SUPFAM" id="SSF88946">
    <property type="entry name" value="Sigma2 domain of RNA polymerase sigma factors"/>
    <property type="match status" value="1"/>
</dbReference>
<feature type="domain" description="RNA polymerase sigma factor 70 region 4 type 2" evidence="6">
    <location>
        <begin position="130"/>
        <end position="169"/>
    </location>
</feature>
<sequence>METMQPSDSALISLYIAGKEDAFALLLDRHKSRVFTTIMLIVRDEDVADDLLQDVFIKAIHTMKSGRYNEEGKFSSWICRIAHNLAIDFFRREKRSPLLSLDTTSHAFNSLSMAEEGADVSISREETYARLRELIQDLPAAQKEVLVMRHYGDMSFQEIADATGVSINTALGRMRYALINLRKKMAAQPVFYDQNLYPREAPAVRVQRVAG</sequence>
<dbReference type="InterPro" id="IPR013249">
    <property type="entry name" value="RNA_pol_sigma70_r4_t2"/>
</dbReference>
<keyword evidence="8" id="KW-1185">Reference proteome</keyword>
<comment type="similarity">
    <text evidence="1">Belongs to the sigma-70 factor family. ECF subfamily.</text>
</comment>
<evidence type="ECO:0000256" key="4">
    <source>
        <dbReference type="ARBA" id="ARBA00023163"/>
    </source>
</evidence>
<accession>A0A1M6A1N8</accession>
<dbReference type="GO" id="GO:0006352">
    <property type="term" value="P:DNA-templated transcription initiation"/>
    <property type="evidence" value="ECO:0007669"/>
    <property type="project" value="InterPro"/>
</dbReference>
<evidence type="ECO:0000256" key="2">
    <source>
        <dbReference type="ARBA" id="ARBA00023015"/>
    </source>
</evidence>
<dbReference type="Pfam" id="PF08281">
    <property type="entry name" value="Sigma70_r4_2"/>
    <property type="match status" value="1"/>
</dbReference>
<protein>
    <submittedName>
        <fullName evidence="7">RNA polymerase, sigma subunit, ECF family</fullName>
    </submittedName>
</protein>
<dbReference type="InterPro" id="IPR039425">
    <property type="entry name" value="RNA_pol_sigma-70-like"/>
</dbReference>
<dbReference type="SUPFAM" id="SSF88659">
    <property type="entry name" value="Sigma3 and sigma4 domains of RNA polymerase sigma factors"/>
    <property type="match status" value="1"/>
</dbReference>
<gene>
    <name evidence="7" type="ORF">SAMN02745146_0439</name>
</gene>
<keyword evidence="3" id="KW-0731">Sigma factor</keyword>